<dbReference type="EMBL" id="VDMP01000023">
    <property type="protein sequence ID" value="TNM40402.1"/>
    <property type="molecule type" value="Genomic_DNA"/>
</dbReference>
<reference evidence="2 3" key="1">
    <citation type="journal article" date="2016" name="Int. J. Syst. Evol. Microbiol.">
        <title>Nocardioides albidus sp. nov., an actinobacterium isolated from garden soil.</title>
        <authorList>
            <person name="Singh H."/>
            <person name="Du J."/>
            <person name="Trinh H."/>
            <person name="Won K."/>
            <person name="Yang J.E."/>
            <person name="Yin C."/>
            <person name="Kook M."/>
            <person name="Yi T.H."/>
        </authorList>
    </citation>
    <scope>NUCLEOTIDE SEQUENCE [LARGE SCALE GENOMIC DNA]</scope>
    <source>
        <strain evidence="2 3">CCTCC AB 2015297</strain>
    </source>
</reference>
<dbReference type="CDD" id="cd03784">
    <property type="entry name" value="GT1_Gtf-like"/>
    <property type="match status" value="1"/>
</dbReference>
<dbReference type="OrthoDB" id="6620093at2"/>
<dbReference type="GO" id="GO:0016758">
    <property type="term" value="F:hexosyltransferase activity"/>
    <property type="evidence" value="ECO:0007669"/>
    <property type="project" value="UniProtKB-ARBA"/>
</dbReference>
<feature type="domain" description="Erythromycin biosynthesis protein CIII-like C-terminal" evidence="1">
    <location>
        <begin position="268"/>
        <end position="386"/>
    </location>
</feature>
<accession>A0A5C4VWT1</accession>
<dbReference type="InterPro" id="IPR002213">
    <property type="entry name" value="UDP_glucos_trans"/>
</dbReference>
<keyword evidence="3" id="KW-1185">Reference proteome</keyword>
<evidence type="ECO:0000313" key="3">
    <source>
        <dbReference type="Proteomes" id="UP000313231"/>
    </source>
</evidence>
<sequence>MSTVLAYTSPALGHLFPMTPLLVELAARGHDVHVRTLESQVERLRALGLHADAVDPAVAAVVHDDWEVVSPKDALVHAVGVFTERARIDGPDFAAALAQVGPELVITDINSWGALTVAEASGLPWVTFSPYTPPLRAQGVPPFGPGLLPAKGPLGRARDAIVRPLVLGVAERAMRPGINALRAEHGLGEVRDADDFFRRCDLMLVTTAEPFEYPHPDWRDDVLMVGACAWEPPAATPAWLEEIDRPIVLVTTSSEFQDDAVLVRTAFEALAGEDVVVVATMPAGVAADIEVPANGRLEEFVPHGSVLDRASLAITHGGMGATQKALSRGVPVVVVPFGRDQLEVAARVATCGAGVRLPAKRLTPERLRDAARDAMARTAQAREVARGYDAAGGPSAAADAVEARLVAAER</sequence>
<dbReference type="PANTHER" id="PTHR48050">
    <property type="entry name" value="STEROL 3-BETA-GLUCOSYLTRANSFERASE"/>
    <property type="match status" value="1"/>
</dbReference>
<comment type="caution">
    <text evidence="2">The sequence shown here is derived from an EMBL/GenBank/DDBJ whole genome shotgun (WGS) entry which is preliminary data.</text>
</comment>
<gene>
    <name evidence="2" type="ORF">FHP29_10105</name>
</gene>
<dbReference type="AlphaFoldDB" id="A0A5C4VWT1"/>
<keyword evidence="2" id="KW-0808">Transferase</keyword>
<dbReference type="Gene3D" id="3.40.50.2000">
    <property type="entry name" value="Glycogen Phosphorylase B"/>
    <property type="match status" value="2"/>
</dbReference>
<dbReference type="SUPFAM" id="SSF53756">
    <property type="entry name" value="UDP-Glycosyltransferase/glycogen phosphorylase"/>
    <property type="match status" value="1"/>
</dbReference>
<proteinExistence type="predicted"/>
<dbReference type="Pfam" id="PF06722">
    <property type="entry name" value="EryCIII-like_C"/>
    <property type="match status" value="1"/>
</dbReference>
<dbReference type="InterPro" id="IPR010610">
    <property type="entry name" value="EryCIII-like_C"/>
</dbReference>
<protein>
    <submittedName>
        <fullName evidence="2">Glycosyltransferase</fullName>
    </submittedName>
</protein>
<name>A0A5C4VWT1_9ACTN</name>
<dbReference type="Proteomes" id="UP000313231">
    <property type="component" value="Unassembled WGS sequence"/>
</dbReference>
<organism evidence="2 3">
    <name type="scientific">Nocardioides albidus</name>
    <dbReference type="NCBI Taxonomy" id="1517589"/>
    <lineage>
        <taxon>Bacteria</taxon>
        <taxon>Bacillati</taxon>
        <taxon>Actinomycetota</taxon>
        <taxon>Actinomycetes</taxon>
        <taxon>Propionibacteriales</taxon>
        <taxon>Nocardioidaceae</taxon>
        <taxon>Nocardioides</taxon>
    </lineage>
</organism>
<dbReference type="InterPro" id="IPR050426">
    <property type="entry name" value="Glycosyltransferase_28"/>
</dbReference>
<dbReference type="GO" id="GO:0008194">
    <property type="term" value="F:UDP-glycosyltransferase activity"/>
    <property type="evidence" value="ECO:0007669"/>
    <property type="project" value="InterPro"/>
</dbReference>
<dbReference type="RefSeq" id="WP_139622748.1">
    <property type="nucleotide sequence ID" value="NZ_VDMP01000023.1"/>
</dbReference>
<dbReference type="PANTHER" id="PTHR48050:SF13">
    <property type="entry name" value="STEROL 3-BETA-GLUCOSYLTRANSFERASE UGT80A2"/>
    <property type="match status" value="1"/>
</dbReference>
<dbReference type="GO" id="GO:0017000">
    <property type="term" value="P:antibiotic biosynthetic process"/>
    <property type="evidence" value="ECO:0007669"/>
    <property type="project" value="UniProtKB-ARBA"/>
</dbReference>
<evidence type="ECO:0000259" key="1">
    <source>
        <dbReference type="Pfam" id="PF06722"/>
    </source>
</evidence>
<evidence type="ECO:0000313" key="2">
    <source>
        <dbReference type="EMBL" id="TNM40402.1"/>
    </source>
</evidence>